<dbReference type="PROSITE" id="PS50111">
    <property type="entry name" value="CHEMOTAXIS_TRANSDUC_2"/>
    <property type="match status" value="1"/>
</dbReference>
<sequence>MKISNMKLRTKMFVLLIGVSTLIYVSVFSYLIVSMKNETIREAKELVSKAIIESGKSVQDQLNNDLMVTQTLANSFDRFLELPVAQRESIHSKMIYDVLVKTPKFNALWLNYDLADYSPNSKVIGRVRFNYYRDGNNILFKHDTASITNLSANSLWNLRDGSRTSVLEPYFYAYRKGMDKRVMMTSIVSPIVYKNKFVGTVGCDIILDELQQRIQNLKLFNNSYAYLVSNEGVYVSHPDTSVLAKKFSEINAIEDKQYDISGKIKRGESFNFTAGHTDTGKEVMVYMVPIEVKNSGTPWSLGVIVHIEDILKTSNAAIGWIIVIGIIGLLLMAIITATFANQIATRIDKGVGFARKISEGNLNIKIEDNSHDEIGNLAQSLTAMAGRLLELISRIKEATDDITIAGTSMSNSSEKLNSGAASIIDSTAKVNDAVSTVSGSIEVSNRSAQRAREISLQAVKSIDKGSLISEKATKAMEQVAEKIQIVNDIAFQTNLLALNAAVEAARAGEHGKGFAVVAAEVRRLAERSKEAASEIVQLSKLSMVTINEVREVMQILVPEISKTAELISEIAEKNNQQMDEVNSIRQTIARLDSISHENSQSAEEVATSSERMKELSANLQDSVEFFNT</sequence>
<dbReference type="RefSeq" id="WP_170829986.1">
    <property type="nucleotide sequence ID" value="NZ_FMYP01000007.1"/>
</dbReference>
<reference evidence="12 13" key="1">
    <citation type="submission" date="2016-09" db="EMBL/GenBank/DDBJ databases">
        <authorList>
            <person name="Capua I."/>
            <person name="De Benedictis P."/>
            <person name="Joannis T."/>
            <person name="Lombin L.H."/>
            <person name="Cattoli G."/>
        </authorList>
    </citation>
    <scope>NUCLEOTIDE SEQUENCE [LARGE SCALE GENOMIC DNA]</scope>
    <source>
        <strain evidence="12 13">A7P-90m</strain>
    </source>
</reference>
<keyword evidence="8" id="KW-0807">Transducer</keyword>
<dbReference type="CDD" id="cd12913">
    <property type="entry name" value="PDC1_MCP_like"/>
    <property type="match status" value="1"/>
</dbReference>
<protein>
    <submittedName>
        <fullName evidence="12">Methyl-accepting chemotaxis sensory transducer with Cache sensor</fullName>
    </submittedName>
</protein>
<evidence type="ECO:0000259" key="10">
    <source>
        <dbReference type="PROSITE" id="PS50111"/>
    </source>
</evidence>
<evidence type="ECO:0000256" key="3">
    <source>
        <dbReference type="ARBA" id="ARBA00022500"/>
    </source>
</evidence>
<proteinExistence type="inferred from homology"/>
<dbReference type="Proteomes" id="UP000199452">
    <property type="component" value="Unassembled WGS sequence"/>
</dbReference>
<dbReference type="PROSITE" id="PS50885">
    <property type="entry name" value="HAMP"/>
    <property type="match status" value="1"/>
</dbReference>
<dbReference type="InterPro" id="IPR004089">
    <property type="entry name" value="MCPsignal_dom"/>
</dbReference>
<dbReference type="Pfam" id="PF00015">
    <property type="entry name" value="MCPsignal"/>
    <property type="match status" value="1"/>
</dbReference>
<dbReference type="PANTHER" id="PTHR43531:SF11">
    <property type="entry name" value="METHYL-ACCEPTING CHEMOTAXIS PROTEIN 3"/>
    <property type="match status" value="1"/>
</dbReference>
<evidence type="ECO:0000256" key="9">
    <source>
        <dbReference type="SAM" id="Phobius"/>
    </source>
</evidence>
<feature type="transmembrane region" description="Helical" evidence="9">
    <location>
        <begin position="317"/>
        <end position="340"/>
    </location>
</feature>
<dbReference type="SMART" id="SM00283">
    <property type="entry name" value="MA"/>
    <property type="match status" value="1"/>
</dbReference>
<dbReference type="AlphaFoldDB" id="A0A1G6H6D8"/>
<evidence type="ECO:0000256" key="1">
    <source>
        <dbReference type="ARBA" id="ARBA00004651"/>
    </source>
</evidence>
<keyword evidence="2" id="KW-1003">Cell membrane</keyword>
<dbReference type="Gene3D" id="1.10.287.950">
    <property type="entry name" value="Methyl-accepting chemotaxis protein"/>
    <property type="match status" value="1"/>
</dbReference>
<feature type="domain" description="HAMP" evidence="11">
    <location>
        <begin position="341"/>
        <end position="393"/>
    </location>
</feature>
<dbReference type="Gene3D" id="6.10.340.10">
    <property type="match status" value="1"/>
</dbReference>
<keyword evidence="4 9" id="KW-0812">Transmembrane</keyword>
<dbReference type="EMBL" id="FMYP01000007">
    <property type="protein sequence ID" value="SDB89792.1"/>
    <property type="molecule type" value="Genomic_DNA"/>
</dbReference>
<evidence type="ECO:0000256" key="7">
    <source>
        <dbReference type="ARBA" id="ARBA00029447"/>
    </source>
</evidence>
<evidence type="ECO:0000259" key="11">
    <source>
        <dbReference type="PROSITE" id="PS50885"/>
    </source>
</evidence>
<gene>
    <name evidence="12" type="ORF">SAMN05216323_100771</name>
</gene>
<dbReference type="Pfam" id="PF00672">
    <property type="entry name" value="HAMP"/>
    <property type="match status" value="1"/>
</dbReference>
<dbReference type="InterPro" id="IPR003660">
    <property type="entry name" value="HAMP_dom"/>
</dbReference>
<dbReference type="Gene3D" id="3.30.450.20">
    <property type="entry name" value="PAS domain"/>
    <property type="match status" value="2"/>
</dbReference>
<dbReference type="GO" id="GO:0006935">
    <property type="term" value="P:chemotaxis"/>
    <property type="evidence" value="ECO:0007669"/>
    <property type="project" value="UniProtKB-KW"/>
</dbReference>
<dbReference type="SMART" id="SM00304">
    <property type="entry name" value="HAMP"/>
    <property type="match status" value="1"/>
</dbReference>
<comment type="similarity">
    <text evidence="7">Belongs to the methyl-accepting chemotaxis (MCP) protein family.</text>
</comment>
<evidence type="ECO:0000256" key="4">
    <source>
        <dbReference type="ARBA" id="ARBA00022692"/>
    </source>
</evidence>
<evidence type="ECO:0000256" key="2">
    <source>
        <dbReference type="ARBA" id="ARBA00022475"/>
    </source>
</evidence>
<dbReference type="CDD" id="cd12912">
    <property type="entry name" value="PDC2_MCP_like"/>
    <property type="match status" value="1"/>
</dbReference>
<dbReference type="GO" id="GO:0007165">
    <property type="term" value="P:signal transduction"/>
    <property type="evidence" value="ECO:0007669"/>
    <property type="project" value="UniProtKB-KW"/>
</dbReference>
<dbReference type="STRING" id="1640674.SAMN05216323_100771"/>
<keyword evidence="3" id="KW-0145">Chemotaxis</keyword>
<keyword evidence="13" id="KW-1185">Reference proteome</keyword>
<name>A0A1G6H6D8_9BACT</name>
<dbReference type="CDD" id="cd06225">
    <property type="entry name" value="HAMP"/>
    <property type="match status" value="1"/>
</dbReference>
<keyword evidence="6 9" id="KW-0472">Membrane</keyword>
<feature type="transmembrane region" description="Helical" evidence="9">
    <location>
        <begin position="12"/>
        <end position="33"/>
    </location>
</feature>
<evidence type="ECO:0000256" key="8">
    <source>
        <dbReference type="PROSITE-ProRule" id="PRU00284"/>
    </source>
</evidence>
<evidence type="ECO:0000256" key="6">
    <source>
        <dbReference type="ARBA" id="ARBA00023136"/>
    </source>
</evidence>
<evidence type="ECO:0000256" key="5">
    <source>
        <dbReference type="ARBA" id="ARBA00022989"/>
    </source>
</evidence>
<feature type="domain" description="Methyl-accepting transducer" evidence="10">
    <location>
        <begin position="391"/>
        <end position="613"/>
    </location>
</feature>
<keyword evidence="5 9" id="KW-1133">Transmembrane helix</keyword>
<accession>A0A1G6H6D8</accession>
<organism evidence="12 13">
    <name type="scientific">Williamwhitmania taraxaci</name>
    <dbReference type="NCBI Taxonomy" id="1640674"/>
    <lineage>
        <taxon>Bacteria</taxon>
        <taxon>Pseudomonadati</taxon>
        <taxon>Bacteroidota</taxon>
        <taxon>Bacteroidia</taxon>
        <taxon>Bacteroidales</taxon>
        <taxon>Williamwhitmaniaceae</taxon>
        <taxon>Williamwhitmania</taxon>
    </lineage>
</organism>
<dbReference type="GO" id="GO:0004888">
    <property type="term" value="F:transmembrane signaling receptor activity"/>
    <property type="evidence" value="ECO:0007669"/>
    <property type="project" value="TreeGrafter"/>
</dbReference>
<dbReference type="SUPFAM" id="SSF58104">
    <property type="entry name" value="Methyl-accepting chemotaxis protein (MCP) signaling domain"/>
    <property type="match status" value="1"/>
</dbReference>
<evidence type="ECO:0000313" key="13">
    <source>
        <dbReference type="Proteomes" id="UP000199452"/>
    </source>
</evidence>
<dbReference type="InterPro" id="IPR051310">
    <property type="entry name" value="MCP_chemotaxis"/>
</dbReference>
<dbReference type="GO" id="GO:0005886">
    <property type="term" value="C:plasma membrane"/>
    <property type="evidence" value="ECO:0007669"/>
    <property type="project" value="UniProtKB-SubCell"/>
</dbReference>
<dbReference type="PANTHER" id="PTHR43531">
    <property type="entry name" value="PROTEIN ICFG"/>
    <property type="match status" value="1"/>
</dbReference>
<evidence type="ECO:0000313" key="12">
    <source>
        <dbReference type="EMBL" id="SDB89792.1"/>
    </source>
</evidence>
<dbReference type="InterPro" id="IPR033479">
    <property type="entry name" value="dCache_1"/>
</dbReference>
<dbReference type="Pfam" id="PF02743">
    <property type="entry name" value="dCache_1"/>
    <property type="match status" value="1"/>
</dbReference>
<comment type="subcellular location">
    <subcellularLocation>
        <location evidence="1">Cell membrane</location>
        <topology evidence="1">Multi-pass membrane protein</topology>
    </subcellularLocation>
</comment>